<feature type="site" description="Plays an important role in substrate specificity" evidence="8">
    <location>
        <position position="296"/>
    </location>
</feature>
<dbReference type="CDD" id="cd00378">
    <property type="entry name" value="SHMT"/>
    <property type="match status" value="1"/>
</dbReference>
<proteinExistence type="inferred from homology"/>
<dbReference type="EC" id="2.1.2.1" evidence="8"/>
<comment type="caution">
    <text evidence="8">Lacks conserved residue(s) required for the propagation of feature annotation.</text>
</comment>
<dbReference type="GO" id="GO:0019264">
    <property type="term" value="P:glycine biosynthetic process from serine"/>
    <property type="evidence" value="ECO:0007669"/>
    <property type="project" value="UniProtKB-UniRule"/>
</dbReference>
<comment type="function">
    <text evidence="8">Catalyzes the reversible interconversion of serine and glycine with tetrahydrofolate (THF) serving as the one-carbon carrier. This reaction serves as the major source of one-carbon groups required for the biosynthesis of purines, thymidylate, methionine, and other important biomolecules. Also exhibits THF-independent aldolase activity toward beta-hydroxyamino acids, producing glycine and aldehydes, via a retro-aldol mechanism.</text>
</comment>
<dbReference type="GO" id="GO:0005829">
    <property type="term" value="C:cytosol"/>
    <property type="evidence" value="ECO:0007669"/>
    <property type="project" value="TreeGrafter"/>
</dbReference>
<dbReference type="GO" id="GO:0030170">
    <property type="term" value="F:pyridoxal phosphate binding"/>
    <property type="evidence" value="ECO:0007669"/>
    <property type="project" value="UniProtKB-UniRule"/>
</dbReference>
<dbReference type="InterPro" id="IPR049943">
    <property type="entry name" value="Ser_HO-MeTrfase-like"/>
</dbReference>
<evidence type="ECO:0000259" key="10">
    <source>
        <dbReference type="Pfam" id="PF00464"/>
    </source>
</evidence>
<evidence type="ECO:0000256" key="2">
    <source>
        <dbReference type="ARBA" id="ARBA00006376"/>
    </source>
</evidence>
<keyword evidence="7 8" id="KW-0663">Pyridoxal phosphate</keyword>
<comment type="catalytic activity">
    <reaction evidence="8">
        <text>(6R)-5,10-methylene-5,6,7,8-tetrahydrofolate + glycine + H2O = (6S)-5,6,7,8-tetrahydrofolate + L-serine</text>
        <dbReference type="Rhea" id="RHEA:15481"/>
        <dbReference type="ChEBI" id="CHEBI:15377"/>
        <dbReference type="ChEBI" id="CHEBI:15636"/>
        <dbReference type="ChEBI" id="CHEBI:33384"/>
        <dbReference type="ChEBI" id="CHEBI:57305"/>
        <dbReference type="ChEBI" id="CHEBI:57453"/>
        <dbReference type="EC" id="2.1.2.1"/>
    </reaction>
</comment>
<dbReference type="RefSeq" id="WP_076343763.1">
    <property type="nucleotide sequence ID" value="NZ_CP019082.1"/>
</dbReference>
<dbReference type="GO" id="GO:0035999">
    <property type="term" value="P:tetrahydrofolate interconversion"/>
    <property type="evidence" value="ECO:0007669"/>
    <property type="project" value="UniProtKB-UniRule"/>
</dbReference>
<feature type="domain" description="Serine hydroxymethyltransferase-like" evidence="10">
    <location>
        <begin position="34"/>
        <end position="138"/>
    </location>
</feature>
<accession>A0A1U7CL04</accession>
<evidence type="ECO:0000256" key="3">
    <source>
        <dbReference type="ARBA" id="ARBA00022490"/>
    </source>
</evidence>
<comment type="pathway">
    <text evidence="8">Amino-acid biosynthesis; glycine biosynthesis; glycine from L-serine: step 1/1.</text>
</comment>
<evidence type="ECO:0000256" key="1">
    <source>
        <dbReference type="ARBA" id="ARBA00001933"/>
    </source>
</evidence>
<dbReference type="NCBIfam" id="NF000586">
    <property type="entry name" value="PRK00011.1"/>
    <property type="match status" value="1"/>
</dbReference>
<feature type="modified residue" description="N6-(pyridoxal phosphate)lysine" evidence="8 9">
    <location>
        <position position="297"/>
    </location>
</feature>
<comment type="subcellular location">
    <subcellularLocation>
        <location evidence="8">Cytoplasm</location>
    </subcellularLocation>
</comment>
<keyword evidence="6 8" id="KW-0808">Transferase</keyword>
<dbReference type="Gene3D" id="3.40.640.10">
    <property type="entry name" value="Type I PLP-dependent aspartate aminotransferase-like (Major domain)"/>
    <property type="match status" value="1"/>
</dbReference>
<feature type="binding site" evidence="8">
    <location>
        <begin position="189"/>
        <end position="191"/>
    </location>
    <ligand>
        <name>(6S)-5,6,7,8-tetrahydrofolate</name>
        <dbReference type="ChEBI" id="CHEBI:57453"/>
    </ligand>
</feature>
<reference evidence="12" key="1">
    <citation type="submission" date="2016-12" db="EMBL/GenBank/DDBJ databases">
        <title>Comparative genomics of four Isosphaeraceae planctomycetes: a common pool of plasmids and glycoside hydrolase genes.</title>
        <authorList>
            <person name="Ivanova A."/>
        </authorList>
    </citation>
    <scope>NUCLEOTIDE SEQUENCE [LARGE SCALE GENOMIC DNA]</scope>
    <source>
        <strain evidence="12">PX4</strain>
    </source>
</reference>
<keyword evidence="5 8" id="KW-0028">Amino-acid biosynthesis</keyword>
<dbReference type="GO" id="GO:0032259">
    <property type="term" value="P:methylation"/>
    <property type="evidence" value="ECO:0007669"/>
    <property type="project" value="UniProtKB-KW"/>
</dbReference>
<dbReference type="STRING" id="1387353.BSF38_01036"/>
<dbReference type="InterPro" id="IPR039429">
    <property type="entry name" value="SHMT-like_dom"/>
</dbReference>
<evidence type="ECO:0000256" key="6">
    <source>
        <dbReference type="ARBA" id="ARBA00022679"/>
    </source>
</evidence>
<comment type="subunit">
    <text evidence="8">Homodimer.</text>
</comment>
<dbReference type="NCBIfam" id="NF010094">
    <property type="entry name" value="PRK13580.1"/>
    <property type="match status" value="1"/>
</dbReference>
<dbReference type="KEGG" id="pbor:BSF38_01036"/>
<dbReference type="InterPro" id="IPR015422">
    <property type="entry name" value="PyrdxlP-dep_Trfase_small"/>
</dbReference>
<evidence type="ECO:0000313" key="11">
    <source>
        <dbReference type="EMBL" id="APW59609.1"/>
    </source>
</evidence>
<dbReference type="InterPro" id="IPR015421">
    <property type="entry name" value="PyrdxlP-dep_Trfase_major"/>
</dbReference>
<dbReference type="InterPro" id="IPR001085">
    <property type="entry name" value="Ser_HO-MeTrfase"/>
</dbReference>
<dbReference type="PANTHER" id="PTHR11680">
    <property type="entry name" value="SERINE HYDROXYMETHYLTRANSFERASE"/>
    <property type="match status" value="1"/>
</dbReference>
<dbReference type="PANTHER" id="PTHR11680:SF35">
    <property type="entry name" value="SERINE HYDROXYMETHYLTRANSFERASE 1"/>
    <property type="match status" value="1"/>
</dbReference>
<dbReference type="Proteomes" id="UP000186309">
    <property type="component" value="Chromosome"/>
</dbReference>
<dbReference type="AlphaFoldDB" id="A0A1U7CL04"/>
<dbReference type="HAMAP" id="MF_00051">
    <property type="entry name" value="SHMT"/>
    <property type="match status" value="1"/>
</dbReference>
<keyword evidence="12" id="KW-1185">Reference proteome</keyword>
<comment type="pathway">
    <text evidence="8">One-carbon metabolism; tetrahydrofolate interconversion.</text>
</comment>
<protein>
    <recommendedName>
        <fullName evidence="8">Serine hydroxymethyltransferase</fullName>
        <shortName evidence="8">SHMT</shortName>
        <shortName evidence="8">Serine methylase</shortName>
        <ecNumber evidence="8">2.1.2.1</ecNumber>
    </recommendedName>
</protein>
<dbReference type="Gene3D" id="3.90.1150.10">
    <property type="entry name" value="Aspartate Aminotransferase, domain 1"/>
    <property type="match status" value="1"/>
</dbReference>
<organism evidence="11 12">
    <name type="scientific">Paludisphaera borealis</name>
    <dbReference type="NCBI Taxonomy" id="1387353"/>
    <lineage>
        <taxon>Bacteria</taxon>
        <taxon>Pseudomonadati</taxon>
        <taxon>Planctomycetota</taxon>
        <taxon>Planctomycetia</taxon>
        <taxon>Isosphaerales</taxon>
        <taxon>Isosphaeraceae</taxon>
        <taxon>Paludisphaera</taxon>
    </lineage>
</organism>
<dbReference type="InterPro" id="IPR015424">
    <property type="entry name" value="PyrdxlP-dep_Trfase"/>
</dbReference>
<keyword evidence="3 8" id="KW-0963">Cytoplasm</keyword>
<dbReference type="GO" id="GO:0008168">
    <property type="term" value="F:methyltransferase activity"/>
    <property type="evidence" value="ECO:0007669"/>
    <property type="project" value="UniProtKB-KW"/>
</dbReference>
<dbReference type="InterPro" id="IPR019798">
    <property type="entry name" value="Ser_HO-MeTrfase_PLP_BS"/>
</dbReference>
<evidence type="ECO:0000256" key="8">
    <source>
        <dbReference type="HAMAP-Rule" id="MF_00051"/>
    </source>
</evidence>
<dbReference type="FunFam" id="3.40.640.10:FF:000060">
    <property type="entry name" value="Serine hydroxymethyltransferase"/>
    <property type="match status" value="1"/>
</dbReference>
<evidence type="ECO:0000313" key="12">
    <source>
        <dbReference type="Proteomes" id="UP000186309"/>
    </source>
</evidence>
<comment type="similarity">
    <text evidence="2 8">Belongs to the SHMT family.</text>
</comment>
<dbReference type="Pfam" id="PF00464">
    <property type="entry name" value="SHMT"/>
    <property type="match status" value="2"/>
</dbReference>
<sequence>MQPSLIRNYLASKSTTDVDSAFLAYLANLETVARVSPEVARAIVQELADQRSNIKLIASENYSSLAAQCAMGNLLTDKYAEGIPHRRFYAGCDNVDTIEDLANSRARELFGAEHAYAQAHSGADANLVAFWAILRAKVEVPMMVKLKGVEGPDALAPADWTSMPIEKWNEVRHALGNQRLLGMDLSSGGHLTHGYRLNASGKMFEAHGYTVDRETFLLDYDAIERQAVEVKPLILLAGFSAYPRNINYRRMREIADKVGAVLMVDMAHFAGLVAGKVLKGEENPLGYADVVTTTTHKTLRGPRGGLVLCKKEFAEHVDRGCPMVLGGPLPHVMAAKAVAFTEALRPEFSTYAHKIVENSRALAEAFVKVGLKVISGGTDNHLVLVDVASALGITGRQAEDAVRRCGITLNRNPIPFDPNGAWYTSGLRFGTPAVTTLGMGAAEMTEIAEVVHEVLTHITPGVSKSGGKDKTKYTLDPAVEKKAHDRVEKLLGLFPVYPELDLPFLHSQFVVG</sequence>
<comment type="cofactor">
    <cofactor evidence="1 8 9">
        <name>pyridoxal 5'-phosphate</name>
        <dbReference type="ChEBI" id="CHEBI:597326"/>
    </cofactor>
</comment>
<feature type="binding site" evidence="8">
    <location>
        <position position="185"/>
    </location>
    <ligand>
        <name>(6S)-5,6,7,8-tetrahydrofolate</name>
        <dbReference type="ChEBI" id="CHEBI:57453"/>
    </ligand>
</feature>
<evidence type="ECO:0000256" key="4">
    <source>
        <dbReference type="ARBA" id="ARBA00022563"/>
    </source>
</evidence>
<dbReference type="UniPathway" id="UPA00193"/>
<evidence type="ECO:0000256" key="5">
    <source>
        <dbReference type="ARBA" id="ARBA00022605"/>
    </source>
</evidence>
<feature type="domain" description="Serine hydroxymethyltransferase-like" evidence="10">
    <location>
        <begin position="177"/>
        <end position="450"/>
    </location>
</feature>
<dbReference type="SUPFAM" id="SSF53383">
    <property type="entry name" value="PLP-dependent transferases"/>
    <property type="match status" value="1"/>
</dbReference>
<evidence type="ECO:0000256" key="9">
    <source>
        <dbReference type="PIRSR" id="PIRSR000412-50"/>
    </source>
</evidence>
<dbReference type="OrthoDB" id="9803846at2"/>
<dbReference type="EMBL" id="CP019082">
    <property type="protein sequence ID" value="APW59609.1"/>
    <property type="molecule type" value="Genomic_DNA"/>
</dbReference>
<keyword evidence="4 8" id="KW-0554">One-carbon metabolism</keyword>
<dbReference type="UniPathway" id="UPA00288">
    <property type="reaction ID" value="UER01023"/>
</dbReference>
<dbReference type="PROSITE" id="PS00096">
    <property type="entry name" value="SHMT"/>
    <property type="match status" value="1"/>
</dbReference>
<name>A0A1U7CL04_9BACT</name>
<dbReference type="GO" id="GO:0004372">
    <property type="term" value="F:glycine hydroxymethyltransferase activity"/>
    <property type="evidence" value="ECO:0007669"/>
    <property type="project" value="UniProtKB-UniRule"/>
</dbReference>
<gene>
    <name evidence="8 11" type="primary">glyA</name>
    <name evidence="11" type="ORF">BSF38_01036</name>
</gene>
<keyword evidence="11" id="KW-0489">Methyltransferase</keyword>
<dbReference type="PIRSF" id="PIRSF000412">
    <property type="entry name" value="SHMT"/>
    <property type="match status" value="1"/>
</dbReference>
<evidence type="ECO:0000256" key="7">
    <source>
        <dbReference type="ARBA" id="ARBA00022898"/>
    </source>
</evidence>